<evidence type="ECO:0000256" key="1">
    <source>
        <dbReference type="SAM" id="MobiDB-lite"/>
    </source>
</evidence>
<dbReference type="EMBL" id="MU853573">
    <property type="protein sequence ID" value="KAK4144910.1"/>
    <property type="molecule type" value="Genomic_DNA"/>
</dbReference>
<proteinExistence type="predicted"/>
<name>A0AAN6V505_9PEZI</name>
<dbReference type="Proteomes" id="UP001302676">
    <property type="component" value="Unassembled WGS sequence"/>
</dbReference>
<sequence length="443" mass="50579">MPPFISTDHAHRSFGPVDRAALAEKLPSRAERGLLRMGLVRSDRWKQMPAEGLYQLVISEVLDNGLTYPLERSGGRAFAVTSVLDLGLRMMESERGKQALENLARKAICVWRERPVPGPVVEPWVVDVPAAVDEFLRCVRYRFPIVKLDDRNGFCHEEENKTLPYSWVDEYSTLEQFDFNPKAAAVLHLNWQVSLTFRLALGVGELKLVEKLYWTRLKADVARRQQREDERLAETVRFHRLQFHLGAMVTHHLCHLFVNFLRGSDDLLARGITDTDFLRLVRRYDPGAEFEIDFFGGRPKLFIDRSAASEQSYEGQSYVIKRGRGGGRMAAVVAQYKIESYLKGDFSVPLLTEVQSEVFPMERYQEVLRRHGGASRSSSSKENEDCDWREGQTPGGPRRVATTSGSFEHRRIGVPWDVKGTEYQMLKQACFDPCVKVVDPRGV</sequence>
<feature type="compositionally biased region" description="Basic and acidic residues" evidence="1">
    <location>
        <begin position="379"/>
        <end position="390"/>
    </location>
</feature>
<reference evidence="2" key="2">
    <citation type="submission" date="2023-05" db="EMBL/GenBank/DDBJ databases">
        <authorList>
            <consortium name="Lawrence Berkeley National Laboratory"/>
            <person name="Steindorff A."/>
            <person name="Hensen N."/>
            <person name="Bonometti L."/>
            <person name="Westerberg I."/>
            <person name="Brannstrom I.O."/>
            <person name="Guillou S."/>
            <person name="Cros-Aarteil S."/>
            <person name="Calhoun S."/>
            <person name="Haridas S."/>
            <person name="Kuo A."/>
            <person name="Mondo S."/>
            <person name="Pangilinan J."/>
            <person name="Riley R."/>
            <person name="Labutti K."/>
            <person name="Andreopoulos B."/>
            <person name="Lipzen A."/>
            <person name="Chen C."/>
            <person name="Yanf M."/>
            <person name="Daum C."/>
            <person name="Ng V."/>
            <person name="Clum A."/>
            <person name="Ohm R."/>
            <person name="Martin F."/>
            <person name="Silar P."/>
            <person name="Natvig D."/>
            <person name="Lalanne C."/>
            <person name="Gautier V."/>
            <person name="Ament-Velasquez S.L."/>
            <person name="Kruys A."/>
            <person name="Hutchinson M.I."/>
            <person name="Powell A.J."/>
            <person name="Barry K."/>
            <person name="Miller A.N."/>
            <person name="Grigoriev I.V."/>
            <person name="Debuchy R."/>
            <person name="Gladieux P."/>
            <person name="Thoren M.H."/>
            <person name="Johannesson H."/>
        </authorList>
    </citation>
    <scope>NUCLEOTIDE SEQUENCE</scope>
    <source>
        <strain evidence="2">CBS 141.50</strain>
    </source>
</reference>
<accession>A0AAN6V505</accession>
<dbReference type="AlphaFoldDB" id="A0AAN6V505"/>
<gene>
    <name evidence="2" type="ORF">C8A04DRAFT_11066</name>
</gene>
<organism evidence="2 3">
    <name type="scientific">Dichotomopilus funicola</name>
    <dbReference type="NCBI Taxonomy" id="1934379"/>
    <lineage>
        <taxon>Eukaryota</taxon>
        <taxon>Fungi</taxon>
        <taxon>Dikarya</taxon>
        <taxon>Ascomycota</taxon>
        <taxon>Pezizomycotina</taxon>
        <taxon>Sordariomycetes</taxon>
        <taxon>Sordariomycetidae</taxon>
        <taxon>Sordariales</taxon>
        <taxon>Chaetomiaceae</taxon>
        <taxon>Dichotomopilus</taxon>
    </lineage>
</organism>
<comment type="caution">
    <text evidence="2">The sequence shown here is derived from an EMBL/GenBank/DDBJ whole genome shotgun (WGS) entry which is preliminary data.</text>
</comment>
<feature type="region of interest" description="Disordered" evidence="1">
    <location>
        <begin position="370"/>
        <end position="406"/>
    </location>
</feature>
<dbReference type="RefSeq" id="XP_062638281.1">
    <property type="nucleotide sequence ID" value="XM_062776822.1"/>
</dbReference>
<dbReference type="GeneID" id="87813435"/>
<protein>
    <submittedName>
        <fullName evidence="2">Uncharacterized protein</fullName>
    </submittedName>
</protein>
<keyword evidence="3" id="KW-1185">Reference proteome</keyword>
<evidence type="ECO:0000313" key="2">
    <source>
        <dbReference type="EMBL" id="KAK4144910.1"/>
    </source>
</evidence>
<reference evidence="2" key="1">
    <citation type="journal article" date="2023" name="Mol. Phylogenet. Evol.">
        <title>Genome-scale phylogeny and comparative genomics of the fungal order Sordariales.</title>
        <authorList>
            <person name="Hensen N."/>
            <person name="Bonometti L."/>
            <person name="Westerberg I."/>
            <person name="Brannstrom I.O."/>
            <person name="Guillou S."/>
            <person name="Cros-Aarteil S."/>
            <person name="Calhoun S."/>
            <person name="Haridas S."/>
            <person name="Kuo A."/>
            <person name="Mondo S."/>
            <person name="Pangilinan J."/>
            <person name="Riley R."/>
            <person name="LaButti K."/>
            <person name="Andreopoulos B."/>
            <person name="Lipzen A."/>
            <person name="Chen C."/>
            <person name="Yan M."/>
            <person name="Daum C."/>
            <person name="Ng V."/>
            <person name="Clum A."/>
            <person name="Steindorff A."/>
            <person name="Ohm R.A."/>
            <person name="Martin F."/>
            <person name="Silar P."/>
            <person name="Natvig D.O."/>
            <person name="Lalanne C."/>
            <person name="Gautier V."/>
            <person name="Ament-Velasquez S.L."/>
            <person name="Kruys A."/>
            <person name="Hutchinson M.I."/>
            <person name="Powell A.J."/>
            <person name="Barry K."/>
            <person name="Miller A.N."/>
            <person name="Grigoriev I.V."/>
            <person name="Debuchy R."/>
            <person name="Gladieux P."/>
            <person name="Hiltunen Thoren M."/>
            <person name="Johannesson H."/>
        </authorList>
    </citation>
    <scope>NUCLEOTIDE SEQUENCE</scope>
    <source>
        <strain evidence="2">CBS 141.50</strain>
    </source>
</reference>
<evidence type="ECO:0000313" key="3">
    <source>
        <dbReference type="Proteomes" id="UP001302676"/>
    </source>
</evidence>